<name>A0A2H3KS05_9CHLR</name>
<protein>
    <recommendedName>
        <fullName evidence="3">DUF433 domain-containing protein</fullName>
    </recommendedName>
</protein>
<dbReference type="Pfam" id="PF04255">
    <property type="entry name" value="DUF433"/>
    <property type="match status" value="1"/>
</dbReference>
<evidence type="ECO:0008006" key="3">
    <source>
        <dbReference type="Google" id="ProtNLM"/>
    </source>
</evidence>
<proteinExistence type="predicted"/>
<dbReference type="RefSeq" id="WP_097650334.1">
    <property type="nucleotide sequence ID" value="NZ_LYXE01000006.1"/>
</dbReference>
<evidence type="ECO:0000313" key="1">
    <source>
        <dbReference type="EMBL" id="PDW01358.1"/>
    </source>
</evidence>
<dbReference type="SUPFAM" id="SSF46689">
    <property type="entry name" value="Homeodomain-like"/>
    <property type="match status" value="1"/>
</dbReference>
<dbReference type="Proteomes" id="UP000220922">
    <property type="component" value="Unassembled WGS sequence"/>
</dbReference>
<organism evidence="1 2">
    <name type="scientific">Candidatus Chloroploca asiatica</name>
    <dbReference type="NCBI Taxonomy" id="1506545"/>
    <lineage>
        <taxon>Bacteria</taxon>
        <taxon>Bacillati</taxon>
        <taxon>Chloroflexota</taxon>
        <taxon>Chloroflexia</taxon>
        <taxon>Chloroflexales</taxon>
        <taxon>Chloroflexineae</taxon>
        <taxon>Oscillochloridaceae</taxon>
        <taxon>Candidatus Chloroploca</taxon>
    </lineage>
</organism>
<dbReference type="InterPro" id="IPR036388">
    <property type="entry name" value="WH-like_DNA-bd_sf"/>
</dbReference>
<dbReference type="InterPro" id="IPR009057">
    <property type="entry name" value="Homeodomain-like_sf"/>
</dbReference>
<dbReference type="PANTHER" id="PTHR34849">
    <property type="entry name" value="SSL5025 PROTEIN"/>
    <property type="match status" value="1"/>
</dbReference>
<comment type="caution">
    <text evidence="1">The sequence shown here is derived from an EMBL/GenBank/DDBJ whole genome shotgun (WGS) entry which is preliminary data.</text>
</comment>
<dbReference type="Gene3D" id="1.10.10.10">
    <property type="entry name" value="Winged helix-like DNA-binding domain superfamily/Winged helix DNA-binding domain"/>
    <property type="match status" value="1"/>
</dbReference>
<evidence type="ECO:0000313" key="2">
    <source>
        <dbReference type="Proteomes" id="UP000220922"/>
    </source>
</evidence>
<keyword evidence="2" id="KW-1185">Reference proteome</keyword>
<reference evidence="1 2" key="1">
    <citation type="submission" date="2016-05" db="EMBL/GenBank/DDBJ databases">
        <authorList>
            <person name="Lavstsen T."/>
            <person name="Jespersen J.S."/>
        </authorList>
    </citation>
    <scope>NUCLEOTIDE SEQUENCE [LARGE SCALE GENOMIC DNA]</scope>
    <source>
        <strain evidence="1 2">B7-9</strain>
    </source>
</reference>
<dbReference type="OrthoDB" id="9809529at2"/>
<dbReference type="InterPro" id="IPR007367">
    <property type="entry name" value="DUF433"/>
</dbReference>
<gene>
    <name evidence="1" type="ORF">A9Q02_20990</name>
</gene>
<dbReference type="PANTHER" id="PTHR34849:SF3">
    <property type="entry name" value="SSR2962 PROTEIN"/>
    <property type="match status" value="1"/>
</dbReference>
<dbReference type="EMBL" id="LYXE01000006">
    <property type="protein sequence ID" value="PDW01358.1"/>
    <property type="molecule type" value="Genomic_DNA"/>
</dbReference>
<accession>A0A2H3KS05</accession>
<sequence length="77" mass="8390">MTPKMAILIVQSPDILSGTPVFAGTRVPVKNLLDYVRAGDTITDFLDDFPSVSREQVDTVLARLEALVLEMNDARAA</sequence>
<dbReference type="AlphaFoldDB" id="A0A2H3KS05"/>